<dbReference type="InterPro" id="IPR019775">
    <property type="entry name" value="WD40_repeat_CS"/>
</dbReference>
<dbReference type="GO" id="GO:0005634">
    <property type="term" value="C:nucleus"/>
    <property type="evidence" value="ECO:0007669"/>
    <property type="project" value="TreeGrafter"/>
</dbReference>
<proteinExistence type="inferred from homology"/>
<dbReference type="PROSITE" id="PS00678">
    <property type="entry name" value="WD_REPEATS_1"/>
    <property type="match status" value="1"/>
</dbReference>
<evidence type="ECO:0000256" key="8">
    <source>
        <dbReference type="PROSITE-ProRule" id="PRU00221"/>
    </source>
</evidence>
<dbReference type="Proteomes" id="UP000015453">
    <property type="component" value="Unassembled WGS sequence"/>
</dbReference>
<name>S8D6U8_9LAMI</name>
<dbReference type="AlphaFoldDB" id="S8D6U8"/>
<feature type="non-terminal residue" evidence="9">
    <location>
        <position position="1"/>
    </location>
</feature>
<dbReference type="GO" id="GO:2000001">
    <property type="term" value="P:regulation of DNA damage checkpoint"/>
    <property type="evidence" value="ECO:0007669"/>
    <property type="project" value="TreeGrafter"/>
</dbReference>
<keyword evidence="4 8" id="KW-0853">WD repeat</keyword>
<dbReference type="Pfam" id="PF00400">
    <property type="entry name" value="WD40"/>
    <property type="match status" value="2"/>
</dbReference>
<keyword evidence="5" id="KW-0677">Repeat</keyword>
<dbReference type="EMBL" id="AUSU01000534">
    <property type="protein sequence ID" value="EPS73176.1"/>
    <property type="molecule type" value="Genomic_DNA"/>
</dbReference>
<evidence type="ECO:0000256" key="2">
    <source>
        <dbReference type="ARBA" id="ARBA00005434"/>
    </source>
</evidence>
<evidence type="ECO:0000313" key="10">
    <source>
        <dbReference type="Proteomes" id="UP000015453"/>
    </source>
</evidence>
<comment type="caution">
    <text evidence="9">The sequence shown here is derived from an EMBL/GenBank/DDBJ whole genome shotgun (WGS) entry which is preliminary data.</text>
</comment>
<dbReference type="InterPro" id="IPR015943">
    <property type="entry name" value="WD40/YVTN_repeat-like_dom_sf"/>
</dbReference>
<evidence type="ECO:0000256" key="7">
    <source>
        <dbReference type="ARBA" id="ARBA00023125"/>
    </source>
</evidence>
<evidence type="ECO:0000256" key="3">
    <source>
        <dbReference type="ARBA" id="ARBA00021234"/>
    </source>
</evidence>
<dbReference type="Gene3D" id="2.130.10.10">
    <property type="entry name" value="YVTN repeat-like/Quinoprotein amine dehydrogenase"/>
    <property type="match status" value="1"/>
</dbReference>
<dbReference type="PANTHER" id="PTHR14773:SF0">
    <property type="entry name" value="WD REPEAT-CONTAINING PROTEIN 76"/>
    <property type="match status" value="1"/>
</dbReference>
<dbReference type="GO" id="GO:0006974">
    <property type="term" value="P:DNA damage response"/>
    <property type="evidence" value="ECO:0007669"/>
    <property type="project" value="UniProtKB-KW"/>
</dbReference>
<sequence>LTEYERRRLENIKRNEEMFAALKVRSRANDLADVATKRRRSGTLSYKLSPVKRVKAQSPIVLRRSLRTRGVKPDCGGLGDNFDEEKLVKDSRKSNSYTSSENSSQKCESIKMIDAYIGGIEGMERELVTKLKGHLEEDSDVGKFRPLSGSVDLDCLQLKEDHVARLLRGRIMSVKFFPTTSMQMVIVGNKSGDIAFWNVNSEIGDGISLYHPHSGPVGGITIDPFSISKVYTSCYDGCIRLMCVEKELFDMVYYTDYTVTTIALNPHNTNSLFFSEGKGGLNMMDMRRRKKMLSCDLHEARINTIDFHSERENLVATSSTDATACIWDLRKLGGDKATELRSIRHSRAVNSAYFSPGGKFLATTSYDDKVGVSSGANYEELSMIYHNNQTGRWISSFRGIWGWDDSWIFIGNMSRGIDAISVPEKKVISTLRSDHMTAIPCRFDSHPYDVGTLAGGTSGGQVYIWSRS</sequence>
<keyword evidence="10" id="KW-1185">Reference proteome</keyword>
<dbReference type="InterPro" id="IPR050853">
    <property type="entry name" value="WD_repeat_DNA-damage-binding"/>
</dbReference>
<dbReference type="SUPFAM" id="SSF50978">
    <property type="entry name" value="WD40 repeat-like"/>
    <property type="match status" value="1"/>
</dbReference>
<dbReference type="GO" id="GO:0003677">
    <property type="term" value="F:DNA binding"/>
    <property type="evidence" value="ECO:0007669"/>
    <property type="project" value="UniProtKB-KW"/>
</dbReference>
<keyword evidence="6" id="KW-0227">DNA damage</keyword>
<evidence type="ECO:0000256" key="6">
    <source>
        <dbReference type="ARBA" id="ARBA00022763"/>
    </source>
</evidence>
<evidence type="ECO:0000313" key="9">
    <source>
        <dbReference type="EMBL" id="EPS73176.1"/>
    </source>
</evidence>
<keyword evidence="7" id="KW-0238">DNA-binding</keyword>
<organism evidence="9 10">
    <name type="scientific">Genlisea aurea</name>
    <dbReference type="NCBI Taxonomy" id="192259"/>
    <lineage>
        <taxon>Eukaryota</taxon>
        <taxon>Viridiplantae</taxon>
        <taxon>Streptophyta</taxon>
        <taxon>Embryophyta</taxon>
        <taxon>Tracheophyta</taxon>
        <taxon>Spermatophyta</taxon>
        <taxon>Magnoliopsida</taxon>
        <taxon>eudicotyledons</taxon>
        <taxon>Gunneridae</taxon>
        <taxon>Pentapetalae</taxon>
        <taxon>asterids</taxon>
        <taxon>lamiids</taxon>
        <taxon>Lamiales</taxon>
        <taxon>Lentibulariaceae</taxon>
        <taxon>Genlisea</taxon>
    </lineage>
</organism>
<protein>
    <recommendedName>
        <fullName evidence="3">WD repeat-containing protein 76</fullName>
    </recommendedName>
</protein>
<accession>S8D6U8</accession>
<dbReference type="PROSITE" id="PS50082">
    <property type="entry name" value="WD_REPEATS_2"/>
    <property type="match status" value="1"/>
</dbReference>
<dbReference type="InterPro" id="IPR001680">
    <property type="entry name" value="WD40_rpt"/>
</dbReference>
<dbReference type="SMART" id="SM00320">
    <property type="entry name" value="WD40"/>
    <property type="match status" value="5"/>
</dbReference>
<dbReference type="PANTHER" id="PTHR14773">
    <property type="entry name" value="WD REPEAT-CONTAINING PROTEIN 76"/>
    <property type="match status" value="1"/>
</dbReference>
<feature type="repeat" description="WD" evidence="8">
    <location>
        <begin position="295"/>
        <end position="330"/>
    </location>
</feature>
<evidence type="ECO:0000256" key="4">
    <source>
        <dbReference type="ARBA" id="ARBA00022574"/>
    </source>
</evidence>
<dbReference type="OrthoDB" id="9890280at2759"/>
<gene>
    <name evidence="9" type="ORF">M569_01579</name>
</gene>
<comment type="function">
    <text evidence="1">Specifically binds 5-hydroxymethylcytosine (5hmC), suggesting that it acts as a specific reader of 5hmC.</text>
</comment>
<dbReference type="InterPro" id="IPR036322">
    <property type="entry name" value="WD40_repeat_dom_sf"/>
</dbReference>
<evidence type="ECO:0000256" key="1">
    <source>
        <dbReference type="ARBA" id="ARBA00002530"/>
    </source>
</evidence>
<dbReference type="FunFam" id="2.130.10.10:FF:000180">
    <property type="entry name" value="WD repeat-containing protein 76"/>
    <property type="match status" value="1"/>
</dbReference>
<comment type="similarity">
    <text evidence="2">Belongs to the WD repeat DDB2/WDR76 family.</text>
</comment>
<reference evidence="9 10" key="1">
    <citation type="journal article" date="2013" name="BMC Genomics">
        <title>The miniature genome of a carnivorous plant Genlisea aurea contains a low number of genes and short non-coding sequences.</title>
        <authorList>
            <person name="Leushkin E.V."/>
            <person name="Sutormin R.A."/>
            <person name="Nabieva E.R."/>
            <person name="Penin A.A."/>
            <person name="Kondrashov A.S."/>
            <person name="Logacheva M.D."/>
        </authorList>
    </citation>
    <scope>NUCLEOTIDE SEQUENCE [LARGE SCALE GENOMIC DNA]</scope>
</reference>
<evidence type="ECO:0000256" key="5">
    <source>
        <dbReference type="ARBA" id="ARBA00022737"/>
    </source>
</evidence>